<dbReference type="EMBL" id="MGKD01000027">
    <property type="protein sequence ID" value="OGN18880.1"/>
    <property type="molecule type" value="Genomic_DNA"/>
</dbReference>
<dbReference type="PANTHER" id="PTHR11669:SF8">
    <property type="entry name" value="DNA POLYMERASE III SUBUNIT DELTA"/>
    <property type="match status" value="1"/>
</dbReference>
<dbReference type="SUPFAM" id="SSF52540">
    <property type="entry name" value="P-loop containing nucleoside triphosphate hydrolases"/>
    <property type="match status" value="1"/>
</dbReference>
<dbReference type="Pfam" id="PF13177">
    <property type="entry name" value="DNA_pol3_delta2"/>
    <property type="match status" value="1"/>
</dbReference>
<name>A0A1F8G1G8_9BACT</name>
<dbReference type="Gene3D" id="3.40.50.300">
    <property type="entry name" value="P-loop containing nucleotide triphosphate hydrolases"/>
    <property type="match status" value="2"/>
</dbReference>
<dbReference type="Proteomes" id="UP000177478">
    <property type="component" value="Unassembled WGS sequence"/>
</dbReference>
<dbReference type="AlphaFoldDB" id="A0A1F8G1G8"/>
<protein>
    <recommendedName>
        <fullName evidence="3">AAA+ ATPase domain-containing protein</fullName>
    </recommendedName>
</protein>
<reference evidence="1 2" key="1">
    <citation type="journal article" date="2016" name="Nat. Commun.">
        <title>Thousands of microbial genomes shed light on interconnected biogeochemical processes in an aquifer system.</title>
        <authorList>
            <person name="Anantharaman K."/>
            <person name="Brown C.T."/>
            <person name="Hug L.A."/>
            <person name="Sharon I."/>
            <person name="Castelle C.J."/>
            <person name="Probst A.J."/>
            <person name="Thomas B.C."/>
            <person name="Singh A."/>
            <person name="Wilkins M.J."/>
            <person name="Karaoz U."/>
            <person name="Brodie E.L."/>
            <person name="Williams K.H."/>
            <person name="Hubbard S.S."/>
            <person name="Banfield J.F."/>
        </authorList>
    </citation>
    <scope>NUCLEOTIDE SEQUENCE [LARGE SCALE GENOMIC DNA]</scope>
</reference>
<accession>A0A1F8G1G8</accession>
<sequence length="285" mass="32401">MWQTVGFDRIKEQFEQLINNNGFGHAYLFSGQEMIGKKTLALELAKLLGANEVAFFDGARGITIDAVRSIKRFSNLKAAGTQPKLVILDNAHHLRNDSANALLKVLEEPAADSLLILISAYPKLLPATILSRCQIIMFSPHTHTQIEKHLQSIGLNQHQADWLAQFSNGQIGWAISLQQRGDLTKIRTYLEQFDQLAKASIDERLAFAEKFFTGKKNASEEGEWSPGHQVAERLLYWLFYLRSPLAKKLKIDKIKVLRDLLSTRQYLLSPQYNHRLVFENFLLGI</sequence>
<dbReference type="InterPro" id="IPR027417">
    <property type="entry name" value="P-loop_NTPase"/>
</dbReference>
<organism evidence="1 2">
    <name type="scientific">Candidatus Yanofskybacteria bacterium RIFCSPHIGHO2_12_FULL_45_19b</name>
    <dbReference type="NCBI Taxonomy" id="1802689"/>
    <lineage>
        <taxon>Bacteria</taxon>
        <taxon>Candidatus Yanofskyibacteriota</taxon>
    </lineage>
</organism>
<dbReference type="InterPro" id="IPR050238">
    <property type="entry name" value="DNA_Rep/Repair_Clamp_Loader"/>
</dbReference>
<evidence type="ECO:0000313" key="2">
    <source>
        <dbReference type="Proteomes" id="UP000177478"/>
    </source>
</evidence>
<dbReference type="GO" id="GO:0006261">
    <property type="term" value="P:DNA-templated DNA replication"/>
    <property type="evidence" value="ECO:0007669"/>
    <property type="project" value="TreeGrafter"/>
</dbReference>
<proteinExistence type="predicted"/>
<evidence type="ECO:0000313" key="1">
    <source>
        <dbReference type="EMBL" id="OGN18880.1"/>
    </source>
</evidence>
<comment type="caution">
    <text evidence="1">The sequence shown here is derived from an EMBL/GenBank/DDBJ whole genome shotgun (WGS) entry which is preliminary data.</text>
</comment>
<gene>
    <name evidence="1" type="ORF">A3F25_00110</name>
</gene>
<dbReference type="CDD" id="cd00009">
    <property type="entry name" value="AAA"/>
    <property type="match status" value="1"/>
</dbReference>
<evidence type="ECO:0008006" key="3">
    <source>
        <dbReference type="Google" id="ProtNLM"/>
    </source>
</evidence>
<dbReference type="PANTHER" id="PTHR11669">
    <property type="entry name" value="REPLICATION FACTOR C / DNA POLYMERASE III GAMMA-TAU SUBUNIT"/>
    <property type="match status" value="1"/>
</dbReference>
<dbReference type="STRING" id="1802689.A3F25_00110"/>